<accession>A0A7W9B0M5</accession>
<organism evidence="1 2">
    <name type="scientific">Brucella daejeonensis</name>
    <dbReference type="NCBI Taxonomy" id="659015"/>
    <lineage>
        <taxon>Bacteria</taxon>
        <taxon>Pseudomonadati</taxon>
        <taxon>Pseudomonadota</taxon>
        <taxon>Alphaproteobacteria</taxon>
        <taxon>Hyphomicrobiales</taxon>
        <taxon>Brucellaceae</taxon>
        <taxon>Brucella/Ochrobactrum group</taxon>
        <taxon>Brucella</taxon>
    </lineage>
</organism>
<dbReference type="AlphaFoldDB" id="A0A7W9B0M5"/>
<dbReference type="SUPFAM" id="SSF111369">
    <property type="entry name" value="HlyD-like secretion proteins"/>
    <property type="match status" value="1"/>
</dbReference>
<reference evidence="1 2" key="1">
    <citation type="submission" date="2020-08" db="EMBL/GenBank/DDBJ databases">
        <title>Genomic Encyclopedia of Type Strains, Phase IV (KMG-IV): sequencing the most valuable type-strain genomes for metagenomic binning, comparative biology and taxonomic classification.</title>
        <authorList>
            <person name="Goeker M."/>
        </authorList>
    </citation>
    <scope>NUCLEOTIDE SEQUENCE [LARGE SCALE GENOMIC DNA]</scope>
    <source>
        <strain evidence="1 2">DSM 26944</strain>
    </source>
</reference>
<comment type="caution">
    <text evidence="1">The sequence shown here is derived from an EMBL/GenBank/DDBJ whole genome shotgun (WGS) entry which is preliminary data.</text>
</comment>
<dbReference type="Gene3D" id="2.40.50.100">
    <property type="match status" value="1"/>
</dbReference>
<name>A0A7W9B0M5_9HYPH</name>
<gene>
    <name evidence="1" type="ORF">FHS76_003548</name>
</gene>
<sequence>MSTDNAYVQADILGVSTDVSGLVASIDVQENESVNAGQVLFTLKPAPFRIALEGAPIAEDTAIIEAGLDLGITDSAALGLSYSGQQHGVNARFAISF</sequence>
<dbReference type="Proteomes" id="UP000555546">
    <property type="component" value="Unassembled WGS sequence"/>
</dbReference>
<evidence type="ECO:0000313" key="1">
    <source>
        <dbReference type="EMBL" id="MBB5703639.1"/>
    </source>
</evidence>
<protein>
    <submittedName>
        <fullName evidence="1">Multidrug resistance efflux pump</fullName>
    </submittedName>
</protein>
<dbReference type="EMBL" id="JACIJG010000016">
    <property type="protein sequence ID" value="MBB5703639.1"/>
    <property type="molecule type" value="Genomic_DNA"/>
</dbReference>
<evidence type="ECO:0000313" key="2">
    <source>
        <dbReference type="Proteomes" id="UP000555546"/>
    </source>
</evidence>
<proteinExistence type="predicted"/>
<keyword evidence="2" id="KW-1185">Reference proteome</keyword>